<dbReference type="UniPathway" id="UPA00868">
    <property type="reaction ID" value="UER00840"/>
</dbReference>
<evidence type="ECO:0000256" key="1">
    <source>
        <dbReference type="ARBA" id="ARBA00004052"/>
    </source>
</evidence>
<dbReference type="Proteomes" id="UP000885832">
    <property type="component" value="Unassembled WGS sequence"/>
</dbReference>
<keyword evidence="9 11" id="KW-0012">Acyltransferase</keyword>
<evidence type="ECO:0000313" key="15">
    <source>
        <dbReference type="EMBL" id="HHJ80613.1"/>
    </source>
</evidence>
<protein>
    <recommendedName>
        <fullName evidence="5 11">Dihydrolipoyllysine-residue succinyltransferase component of 2-oxoglutarate dehydrogenase complex</fullName>
        <ecNumber evidence="4 11">2.3.1.61</ecNumber>
    </recommendedName>
    <alternativeName>
        <fullName evidence="11">2-oxoglutarate dehydrogenase complex component E2</fullName>
    </alternativeName>
</protein>
<dbReference type="Gene3D" id="2.40.50.100">
    <property type="match status" value="1"/>
</dbReference>
<dbReference type="AlphaFoldDB" id="A0A832J889"/>
<dbReference type="CDD" id="cd06849">
    <property type="entry name" value="lipoyl_domain"/>
    <property type="match status" value="1"/>
</dbReference>
<name>A0A832J889_9GAMM</name>
<dbReference type="SUPFAM" id="SSF51230">
    <property type="entry name" value="Single hybrid motif"/>
    <property type="match status" value="1"/>
</dbReference>
<dbReference type="PANTHER" id="PTHR43416">
    <property type="entry name" value="DIHYDROLIPOYLLYSINE-RESIDUE SUCCINYLTRANSFERASE COMPONENT OF 2-OXOGLUTARATE DEHYDROGENASE COMPLEX, MITOCHONDRIAL-RELATED"/>
    <property type="match status" value="1"/>
</dbReference>
<dbReference type="InterPro" id="IPR011053">
    <property type="entry name" value="Single_hybrid_motif"/>
</dbReference>
<evidence type="ECO:0000259" key="14">
    <source>
        <dbReference type="PROSITE" id="PS51826"/>
    </source>
</evidence>
<dbReference type="NCBIfam" id="NF004309">
    <property type="entry name" value="PRK05704.1"/>
    <property type="match status" value="1"/>
</dbReference>
<keyword evidence="8 11" id="KW-0450">Lipoyl</keyword>
<evidence type="ECO:0000256" key="3">
    <source>
        <dbReference type="ARBA" id="ARBA00007317"/>
    </source>
</evidence>
<comment type="catalytic activity">
    <reaction evidence="10 11">
        <text>N(6)-[(R)-dihydrolipoyl]-L-lysyl-[protein] + succinyl-CoA = N(6)-[(R)-S(8)-succinyldihydrolipoyl]-L-lysyl-[protein] + CoA</text>
        <dbReference type="Rhea" id="RHEA:15213"/>
        <dbReference type="Rhea" id="RHEA-COMP:10475"/>
        <dbReference type="Rhea" id="RHEA-COMP:20092"/>
        <dbReference type="ChEBI" id="CHEBI:57287"/>
        <dbReference type="ChEBI" id="CHEBI:57292"/>
        <dbReference type="ChEBI" id="CHEBI:83100"/>
        <dbReference type="ChEBI" id="CHEBI:83120"/>
        <dbReference type="EC" id="2.3.1.61"/>
    </reaction>
</comment>
<dbReference type="Gene3D" id="3.30.559.10">
    <property type="entry name" value="Chloramphenicol acetyltransferase-like domain"/>
    <property type="match status" value="1"/>
</dbReference>
<dbReference type="SUPFAM" id="SSF47005">
    <property type="entry name" value="Peripheral subunit-binding domain of 2-oxo acid dehydrogenase complex"/>
    <property type="match status" value="1"/>
</dbReference>
<evidence type="ECO:0000256" key="8">
    <source>
        <dbReference type="ARBA" id="ARBA00022823"/>
    </source>
</evidence>
<dbReference type="InterPro" id="IPR023213">
    <property type="entry name" value="CAT-like_dom_sf"/>
</dbReference>
<dbReference type="Pfam" id="PF00364">
    <property type="entry name" value="Biotin_lipoyl"/>
    <property type="match status" value="1"/>
</dbReference>
<keyword evidence="6 11" id="KW-0816">Tricarboxylic acid cycle</keyword>
<dbReference type="InterPro" id="IPR004167">
    <property type="entry name" value="PSBD"/>
</dbReference>
<dbReference type="InterPro" id="IPR036625">
    <property type="entry name" value="E3-bd_dom_sf"/>
</dbReference>
<comment type="cofactor">
    <cofactor evidence="11">
        <name>(R)-lipoate</name>
        <dbReference type="ChEBI" id="CHEBI:83088"/>
    </cofactor>
    <text evidence="11">Binds 1 lipoyl cofactor covalently.</text>
</comment>
<dbReference type="Pfam" id="PF02817">
    <property type="entry name" value="E3_binding"/>
    <property type="match status" value="1"/>
</dbReference>
<gene>
    <name evidence="15" type="primary">odhB</name>
    <name evidence="15" type="ORF">ENJ65_03165</name>
</gene>
<reference evidence="15" key="1">
    <citation type="journal article" date="2020" name="mSystems">
        <title>Genome- and Community-Level Interaction Insights into Carbon Utilization and Element Cycling Functions of Hydrothermarchaeota in Hydrothermal Sediment.</title>
        <authorList>
            <person name="Zhou Z."/>
            <person name="Liu Y."/>
            <person name="Xu W."/>
            <person name="Pan J."/>
            <person name="Luo Z.H."/>
            <person name="Li M."/>
        </authorList>
    </citation>
    <scope>NUCLEOTIDE SEQUENCE [LARGE SCALE GENOMIC DNA]</scope>
    <source>
        <strain evidence="15">HyVt-505</strain>
    </source>
</reference>
<dbReference type="InterPro" id="IPR050537">
    <property type="entry name" value="2-oxoacid_dehydrogenase"/>
</dbReference>
<dbReference type="GO" id="GO:0005829">
    <property type="term" value="C:cytosol"/>
    <property type="evidence" value="ECO:0007669"/>
    <property type="project" value="TreeGrafter"/>
</dbReference>
<evidence type="ECO:0000256" key="5">
    <source>
        <dbReference type="ARBA" id="ARBA00019511"/>
    </source>
</evidence>
<dbReference type="GO" id="GO:0045252">
    <property type="term" value="C:oxoglutarate dehydrogenase complex"/>
    <property type="evidence" value="ECO:0007669"/>
    <property type="project" value="UniProtKB-UniRule"/>
</dbReference>
<comment type="caution">
    <text evidence="15">The sequence shown here is derived from an EMBL/GenBank/DDBJ whole genome shotgun (WGS) entry which is preliminary data.</text>
</comment>
<comment type="function">
    <text evidence="1 11">E2 component of the 2-oxoglutarate dehydrogenase (OGDH) complex which catalyzes the second step in the conversion of 2-oxoglutarate to succinyl-CoA and CO(2).</text>
</comment>
<evidence type="ECO:0000256" key="4">
    <source>
        <dbReference type="ARBA" id="ARBA00012945"/>
    </source>
</evidence>
<feature type="region of interest" description="Disordered" evidence="12">
    <location>
        <begin position="159"/>
        <end position="178"/>
    </location>
</feature>
<evidence type="ECO:0000256" key="2">
    <source>
        <dbReference type="ARBA" id="ARBA00005145"/>
    </source>
</evidence>
<evidence type="ECO:0000256" key="10">
    <source>
        <dbReference type="ARBA" id="ARBA00052761"/>
    </source>
</evidence>
<comment type="pathway">
    <text evidence="2 11">Amino-acid degradation; L-lysine degradation via saccharopine pathway; glutaryl-CoA from L-lysine: step 6/6.</text>
</comment>
<dbReference type="InterPro" id="IPR001078">
    <property type="entry name" value="2-oxoacid_DH_actylTfrase"/>
</dbReference>
<evidence type="ECO:0000256" key="12">
    <source>
        <dbReference type="SAM" id="MobiDB-lite"/>
    </source>
</evidence>
<sequence>MLIEVKVPVLSESVADATLAQWHKKVGDFVKRDENLVDLETDKVMLEVVAPHDGVLAEIKHESGAVVGSGEVLAIVDSSVKQPAETAEPEAVAEPEKTAVEASPAAVEEQPAAAAMNFSPAVRKLIVEHKLDAKAISGTGRDGRITKADVLKHIEQASQPVAAPTAPSTTEVGAGGRPEQRVPMTRLRARIAERLLEAQQTTAMLTTFNEVNMQPVMDLRAKYQELFKKKHEIKLGFMSFFIKACCEALKEYPAVNASIDGSDIVYHGYFDVGVAVSTERGLVVPIIRDADQMSLAEMEQAVVEYAGKARDGKLSMEDLSGGTFSLTNGGTFGSLLSTPILNPPQSAILGMHKIEQRAVVENGEIVARPMMYVAMSYDHRIVDGKEAVSFLVKVKEVLEDPARLLLQV</sequence>
<dbReference type="SUPFAM" id="SSF52777">
    <property type="entry name" value="CoA-dependent acyltransferases"/>
    <property type="match status" value="1"/>
</dbReference>
<proteinExistence type="inferred from homology"/>
<dbReference type="InterPro" id="IPR006255">
    <property type="entry name" value="SucB"/>
</dbReference>
<keyword evidence="7 11" id="KW-0808">Transferase</keyword>
<dbReference type="GO" id="GO:0006099">
    <property type="term" value="P:tricarboxylic acid cycle"/>
    <property type="evidence" value="ECO:0007669"/>
    <property type="project" value="UniProtKB-UniRule"/>
</dbReference>
<dbReference type="GO" id="GO:0033512">
    <property type="term" value="P:L-lysine catabolic process to acetyl-CoA via saccharopine"/>
    <property type="evidence" value="ECO:0007669"/>
    <property type="project" value="UniProtKB-UniRule"/>
</dbReference>
<dbReference type="FunFam" id="3.30.559.10:FF:000007">
    <property type="entry name" value="Dihydrolipoamide acetyltransferase component of pyruvate dehydrogenase complex"/>
    <property type="match status" value="1"/>
</dbReference>
<dbReference type="InterPro" id="IPR000089">
    <property type="entry name" value="Biotin_lipoyl"/>
</dbReference>
<dbReference type="PANTHER" id="PTHR43416:SF5">
    <property type="entry name" value="DIHYDROLIPOYLLYSINE-RESIDUE SUCCINYLTRANSFERASE COMPONENT OF 2-OXOGLUTARATE DEHYDROGENASE COMPLEX, MITOCHONDRIAL"/>
    <property type="match status" value="1"/>
</dbReference>
<dbReference type="EC" id="2.3.1.61" evidence="4 11"/>
<organism evidence="15">
    <name type="scientific">Candidatus Tenderia electrophaga</name>
    <dbReference type="NCBI Taxonomy" id="1748243"/>
    <lineage>
        <taxon>Bacteria</taxon>
        <taxon>Pseudomonadati</taxon>
        <taxon>Pseudomonadota</taxon>
        <taxon>Gammaproteobacteria</taxon>
        <taxon>Candidatus Tenderiales</taxon>
        <taxon>Candidatus Tenderiaceae</taxon>
        <taxon>Candidatus Tenderia</taxon>
    </lineage>
</organism>
<dbReference type="PROSITE" id="PS51826">
    <property type="entry name" value="PSBD"/>
    <property type="match status" value="1"/>
</dbReference>
<dbReference type="PROSITE" id="PS50968">
    <property type="entry name" value="BIOTINYL_LIPOYL"/>
    <property type="match status" value="1"/>
</dbReference>
<dbReference type="Gene3D" id="4.10.320.10">
    <property type="entry name" value="E3-binding domain"/>
    <property type="match status" value="1"/>
</dbReference>
<evidence type="ECO:0000256" key="7">
    <source>
        <dbReference type="ARBA" id="ARBA00022679"/>
    </source>
</evidence>
<evidence type="ECO:0000256" key="6">
    <source>
        <dbReference type="ARBA" id="ARBA00022532"/>
    </source>
</evidence>
<dbReference type="GO" id="GO:0004149">
    <property type="term" value="F:dihydrolipoyllysine-residue succinyltransferase activity"/>
    <property type="evidence" value="ECO:0007669"/>
    <property type="project" value="UniProtKB-UniRule"/>
</dbReference>
<feature type="domain" description="Lipoyl-binding" evidence="13">
    <location>
        <begin position="2"/>
        <end position="77"/>
    </location>
</feature>
<dbReference type="NCBIfam" id="TIGR01347">
    <property type="entry name" value="sucB"/>
    <property type="match status" value="1"/>
</dbReference>
<accession>A0A832J889</accession>
<dbReference type="EMBL" id="DRNF01000198">
    <property type="protein sequence ID" value="HHJ80613.1"/>
    <property type="molecule type" value="Genomic_DNA"/>
</dbReference>
<evidence type="ECO:0000256" key="11">
    <source>
        <dbReference type="RuleBase" id="RU361138"/>
    </source>
</evidence>
<dbReference type="Pfam" id="PF00198">
    <property type="entry name" value="2-oxoacid_dh"/>
    <property type="match status" value="1"/>
</dbReference>
<feature type="domain" description="Peripheral subunit-binding (PSBD)" evidence="14">
    <location>
        <begin position="117"/>
        <end position="154"/>
    </location>
</feature>
<comment type="similarity">
    <text evidence="3 11">Belongs to the 2-oxoacid dehydrogenase family.</text>
</comment>
<evidence type="ECO:0000259" key="13">
    <source>
        <dbReference type="PROSITE" id="PS50968"/>
    </source>
</evidence>
<evidence type="ECO:0000256" key="9">
    <source>
        <dbReference type="ARBA" id="ARBA00023315"/>
    </source>
</evidence>